<feature type="region of interest" description="Disordered" evidence="1">
    <location>
        <begin position="1"/>
        <end position="52"/>
    </location>
</feature>
<feature type="compositionally biased region" description="Basic and acidic residues" evidence="1">
    <location>
        <begin position="268"/>
        <end position="284"/>
    </location>
</feature>
<feature type="compositionally biased region" description="Polar residues" evidence="1">
    <location>
        <begin position="1"/>
        <end position="19"/>
    </location>
</feature>
<evidence type="ECO:0000256" key="1">
    <source>
        <dbReference type="SAM" id="MobiDB-lite"/>
    </source>
</evidence>
<sequence length="365" mass="39126">MRSVTLNGWNTISSTSSKGASPPPTPPEKASSTSHGLVSPAIVTTQNEEELDDEDLQALKQVQATLLSLGIDPSINQVRRQDDALQLKGEALAALTLPTNQVDGEWLERVRSRSRQPSADIDDDRRYSAESWIGRAGDLLSPVLDEPPNGSVLDRDHGFGREEDQSNMGYAKKEVEVPSTIENDEAYEAQVSGLVMGRDEAQGSHQPARGILSTEEAKAVEAAEDSTSEAISVEVPEGAQTQEPVVVVTEAAEEDEPTTAAATESADTADKNEASEEAEQKTSSEETTEEGCEEEEKKSDSEAELVKGKGKKGRNPKPVKAAPPKRPPRTPRIGTAANDGDSTQKASDDELDSPSSDLTKEQLVR</sequence>
<organism evidence="2 3">
    <name type="scientific">Microbotryum intermedium</name>
    <dbReference type="NCBI Taxonomy" id="269621"/>
    <lineage>
        <taxon>Eukaryota</taxon>
        <taxon>Fungi</taxon>
        <taxon>Dikarya</taxon>
        <taxon>Basidiomycota</taxon>
        <taxon>Pucciniomycotina</taxon>
        <taxon>Microbotryomycetes</taxon>
        <taxon>Microbotryales</taxon>
        <taxon>Microbotryaceae</taxon>
        <taxon>Microbotryum</taxon>
    </lineage>
</organism>
<dbReference type="AlphaFoldDB" id="A0A238F8V3"/>
<evidence type="ECO:0000313" key="3">
    <source>
        <dbReference type="Proteomes" id="UP000198372"/>
    </source>
</evidence>
<dbReference type="Proteomes" id="UP000198372">
    <property type="component" value="Unassembled WGS sequence"/>
</dbReference>
<evidence type="ECO:0000313" key="2">
    <source>
        <dbReference type="EMBL" id="SCV68531.1"/>
    </source>
</evidence>
<name>A0A238F8V3_9BASI</name>
<dbReference type="OrthoDB" id="10402440at2759"/>
<feature type="compositionally biased region" description="Basic residues" evidence="1">
    <location>
        <begin position="308"/>
        <end position="317"/>
    </location>
</feature>
<proteinExistence type="predicted"/>
<keyword evidence="3" id="KW-1185">Reference proteome</keyword>
<feature type="compositionally biased region" description="Polar residues" evidence="1">
    <location>
        <begin position="30"/>
        <end position="46"/>
    </location>
</feature>
<reference evidence="3" key="1">
    <citation type="submission" date="2016-09" db="EMBL/GenBank/DDBJ databases">
        <authorList>
            <person name="Jeantristanb JTB J.-T."/>
            <person name="Ricardo R."/>
        </authorList>
    </citation>
    <scope>NUCLEOTIDE SEQUENCE [LARGE SCALE GENOMIC DNA]</scope>
</reference>
<accession>A0A238F8V3</accession>
<feature type="compositionally biased region" description="Basic and acidic residues" evidence="1">
    <location>
        <begin position="295"/>
        <end position="307"/>
    </location>
</feature>
<feature type="compositionally biased region" description="Low complexity" evidence="1">
    <location>
        <begin position="239"/>
        <end position="250"/>
    </location>
</feature>
<feature type="region of interest" description="Disordered" evidence="1">
    <location>
        <begin position="220"/>
        <end position="365"/>
    </location>
</feature>
<dbReference type="EMBL" id="FMSP01000003">
    <property type="protein sequence ID" value="SCV68531.1"/>
    <property type="molecule type" value="Genomic_DNA"/>
</dbReference>
<protein>
    <submittedName>
        <fullName evidence="2">BQ2448_652 protein</fullName>
    </submittedName>
</protein>
<gene>
    <name evidence="2" type="ORF">BQ2448_652</name>
</gene>